<comment type="caution">
    <text evidence="2">The sequence shown here is derived from an EMBL/GenBank/DDBJ whole genome shotgun (WGS) entry which is preliminary data.</text>
</comment>
<reference evidence="2" key="1">
    <citation type="submission" date="2021-04" db="EMBL/GenBank/DDBJ databases">
        <authorList>
            <person name="Chebbi M.A.C M."/>
        </authorList>
    </citation>
    <scope>NUCLEOTIDE SEQUENCE</scope>
</reference>
<dbReference type="OrthoDB" id="7765283at2759"/>
<feature type="chain" id="PRO_5035148938" evidence="1">
    <location>
        <begin position="30"/>
        <end position="78"/>
    </location>
</feature>
<accession>A0A8J2H7I6</accession>
<keyword evidence="1" id="KW-0732">Signal</keyword>
<organism evidence="2 3">
    <name type="scientific">Cotesia congregata</name>
    <name type="common">Parasitoid wasp</name>
    <name type="synonym">Apanteles congregatus</name>
    <dbReference type="NCBI Taxonomy" id="51543"/>
    <lineage>
        <taxon>Eukaryota</taxon>
        <taxon>Metazoa</taxon>
        <taxon>Ecdysozoa</taxon>
        <taxon>Arthropoda</taxon>
        <taxon>Hexapoda</taxon>
        <taxon>Insecta</taxon>
        <taxon>Pterygota</taxon>
        <taxon>Neoptera</taxon>
        <taxon>Endopterygota</taxon>
        <taxon>Hymenoptera</taxon>
        <taxon>Apocrita</taxon>
        <taxon>Ichneumonoidea</taxon>
        <taxon>Braconidae</taxon>
        <taxon>Microgastrinae</taxon>
        <taxon>Cotesia</taxon>
    </lineage>
</organism>
<dbReference type="Proteomes" id="UP000786811">
    <property type="component" value="Unassembled WGS sequence"/>
</dbReference>
<keyword evidence="3" id="KW-1185">Reference proteome</keyword>
<feature type="signal peptide" evidence="1">
    <location>
        <begin position="1"/>
        <end position="29"/>
    </location>
</feature>
<evidence type="ECO:0000313" key="2">
    <source>
        <dbReference type="EMBL" id="CAG5081505.1"/>
    </source>
</evidence>
<dbReference type="AlphaFoldDB" id="A0A8J2H7I6"/>
<dbReference type="EMBL" id="CAJNRD030001118">
    <property type="protein sequence ID" value="CAG5081505.1"/>
    <property type="molecule type" value="Genomic_DNA"/>
</dbReference>
<gene>
    <name evidence="2" type="ORF">HICCMSTLAB_LOCUS3302</name>
</gene>
<evidence type="ECO:0000256" key="1">
    <source>
        <dbReference type="SAM" id="SignalP"/>
    </source>
</evidence>
<evidence type="ECO:0000313" key="3">
    <source>
        <dbReference type="Proteomes" id="UP000786811"/>
    </source>
</evidence>
<name>A0A8J2H7I6_COTCN</name>
<protein>
    <submittedName>
        <fullName evidence="2">Uncharacterized protein</fullName>
    </submittedName>
</protein>
<proteinExistence type="predicted"/>
<sequence>MKKEHLKKCLNWLLAFIVTILILYHPTDAKKKVVIHVPYRIKKIKHTHTVYKVIPHSIDHGKSDVGVDDKEEFDHFKK</sequence>